<dbReference type="AlphaFoldDB" id="D3E4G8"/>
<dbReference type="KEGG" id="mru:mru_0012"/>
<name>D3E4G8_METRM</name>
<dbReference type="PATRIC" id="fig|634498.28.peg.12"/>
<keyword evidence="2" id="KW-1185">Reference proteome</keyword>
<accession>D3E4G8</accession>
<protein>
    <recommendedName>
        <fullName evidence="3">AP2 domain-containing protein</fullName>
    </recommendedName>
</protein>
<dbReference type="eggNOG" id="arCOG12737">
    <property type="taxonomic scope" value="Archaea"/>
</dbReference>
<reference evidence="1 2" key="1">
    <citation type="journal article" date="2010" name="PLoS ONE">
        <title>The genome sequence of the rumen methanogen Methanobrevibacter ruminantium reveals new possibilities for controlling ruminant methane emissions.</title>
        <authorList>
            <person name="Leahy S.C."/>
            <person name="Kelly W.J."/>
            <person name="Altermann E."/>
            <person name="Ronimus R.S."/>
            <person name="Yeoman C.J."/>
            <person name="Pacheco D.M."/>
            <person name="Li D."/>
            <person name="Kong Z."/>
            <person name="McTavish S."/>
            <person name="Sang C."/>
            <person name="Lambie S.C."/>
            <person name="Janssen P.H."/>
            <person name="Dey D."/>
            <person name="Attwood G.T."/>
        </authorList>
    </citation>
    <scope>NUCLEOTIDE SEQUENCE [LARGE SCALE GENOMIC DNA]</scope>
    <source>
        <strain evidence="2">ATCC 35063 / DSM 1093 / JCM 13430 / OCM 146 / M1</strain>
    </source>
</reference>
<dbReference type="GeneID" id="8769629"/>
<sequence>MGRRKKQDSTLDSYFPDSDLIEEKKKKDEACKICGNPIEDATFQRCRKCLNKLALIDDLRELLEYVSPGESFREIDLINKGFKSLKLNILISKFLKEQLILINLDGLFTLNNIDFLNAFIKKYGEKEKPLKETDYLIVRDDKSAFYIDVNNYSDYIKIRFNPRINKWQVDFFNENGLANTKSFIDSNDANKEAIYYIKQLGVIGSSADDKKEEKSDKRLYSSHEGIYYSPSRGMWGAKVKGYKGFKFIGHFSSEEEAYEARCKYLENKERTRQKYISEKRGLKSGLRNQSSGELIYFSKQKGKWIVRLKNKEGQIVNVGQFDTEEEANKAKEEFIKDNS</sequence>
<proteinExistence type="predicted"/>
<gene>
    <name evidence="1" type="ordered locus">mru_0012</name>
</gene>
<dbReference type="RefSeq" id="WP_012954820.1">
    <property type="nucleotide sequence ID" value="NC_013790.1"/>
</dbReference>
<evidence type="ECO:0000313" key="1">
    <source>
        <dbReference type="EMBL" id="ADC45864.1"/>
    </source>
</evidence>
<organism evidence="1 2">
    <name type="scientific">Methanobrevibacter ruminantium (strain ATCC 35063 / DSM 1093 / JCM 13430 / OCM 146 / M1)</name>
    <name type="common">Methanobacterium ruminantium</name>
    <dbReference type="NCBI Taxonomy" id="634498"/>
    <lineage>
        <taxon>Archaea</taxon>
        <taxon>Methanobacteriati</taxon>
        <taxon>Methanobacteriota</taxon>
        <taxon>Methanomada group</taxon>
        <taxon>Methanobacteria</taxon>
        <taxon>Methanobacteriales</taxon>
        <taxon>Methanobacteriaceae</taxon>
        <taxon>Methanobrevibacter</taxon>
    </lineage>
</organism>
<evidence type="ECO:0000313" key="2">
    <source>
        <dbReference type="Proteomes" id="UP000008680"/>
    </source>
</evidence>
<dbReference type="Proteomes" id="UP000008680">
    <property type="component" value="Chromosome"/>
</dbReference>
<dbReference type="HOGENOM" id="CLU_817881_0_0_2"/>
<evidence type="ECO:0008006" key="3">
    <source>
        <dbReference type="Google" id="ProtNLM"/>
    </source>
</evidence>
<dbReference type="EMBL" id="CP001719">
    <property type="protein sequence ID" value="ADC45864.1"/>
    <property type="molecule type" value="Genomic_DNA"/>
</dbReference>